<dbReference type="AlphaFoldDB" id="A0A3B4BIL2"/>
<dbReference type="FunFam" id="2.10.25.10:FF:000104">
    <property type="entry name" value="Fibulin-1"/>
    <property type="match status" value="1"/>
</dbReference>
<reference evidence="13" key="1">
    <citation type="submission" date="2025-08" db="UniProtKB">
        <authorList>
            <consortium name="Ensembl"/>
        </authorList>
    </citation>
    <scope>IDENTIFICATION</scope>
</reference>
<dbReference type="FunFam" id="2.10.25.10:FF:000341">
    <property type="entry name" value="Fibulin 2"/>
    <property type="match status" value="1"/>
</dbReference>
<evidence type="ECO:0000256" key="7">
    <source>
        <dbReference type="ARBA" id="ARBA00022737"/>
    </source>
</evidence>
<evidence type="ECO:0000256" key="6">
    <source>
        <dbReference type="ARBA" id="ARBA00022729"/>
    </source>
</evidence>
<dbReference type="InterPro" id="IPR026823">
    <property type="entry name" value="cEGF"/>
</dbReference>
<keyword evidence="7" id="KW-0677">Repeat</keyword>
<dbReference type="CDD" id="cd00054">
    <property type="entry name" value="EGF_CA"/>
    <property type="match status" value="3"/>
</dbReference>
<dbReference type="InterPro" id="IPR018097">
    <property type="entry name" value="EGF_Ca-bd_CS"/>
</dbReference>
<dbReference type="InterPro" id="IPR009030">
    <property type="entry name" value="Growth_fac_rcpt_cys_sf"/>
</dbReference>
<evidence type="ECO:0000256" key="2">
    <source>
        <dbReference type="ARBA" id="ARBA00006127"/>
    </source>
</evidence>
<protein>
    <recommendedName>
        <fullName evidence="12">EGF-like domain-containing protein</fullName>
    </recommendedName>
</protein>
<dbReference type="SMART" id="SM00179">
    <property type="entry name" value="EGF_CA"/>
    <property type="match status" value="8"/>
</dbReference>
<dbReference type="FunFam" id="2.10.25.10:FF:001228">
    <property type="entry name" value="Fibulin 1"/>
    <property type="match status" value="1"/>
</dbReference>
<dbReference type="PANTHER" id="PTHR24039">
    <property type="entry name" value="FIBRILLIN-RELATED"/>
    <property type="match status" value="1"/>
</dbReference>
<comment type="similarity">
    <text evidence="2">Belongs to the fibulin family.</text>
</comment>
<comment type="caution">
    <text evidence="11">Lacks conserved residue(s) required for the propagation of feature annotation.</text>
</comment>
<dbReference type="FunFam" id="2.10.25.10:FF:000150">
    <property type="entry name" value="Fibulin-1"/>
    <property type="match status" value="1"/>
</dbReference>
<evidence type="ECO:0000313" key="13">
    <source>
        <dbReference type="Ensembl" id="ENSPMGP00000029733.1"/>
    </source>
</evidence>
<dbReference type="GO" id="GO:0005509">
    <property type="term" value="F:calcium ion binding"/>
    <property type="evidence" value="ECO:0007669"/>
    <property type="project" value="InterPro"/>
</dbReference>
<keyword evidence="5 11" id="KW-0245">EGF-like domain</keyword>
<dbReference type="InterPro" id="IPR001881">
    <property type="entry name" value="EGF-like_Ca-bd_dom"/>
</dbReference>
<dbReference type="Pfam" id="PF12662">
    <property type="entry name" value="cEGF"/>
    <property type="match status" value="2"/>
</dbReference>
<feature type="domain" description="EGF-like" evidence="12">
    <location>
        <begin position="226"/>
        <end position="261"/>
    </location>
</feature>
<evidence type="ECO:0000256" key="1">
    <source>
        <dbReference type="ARBA" id="ARBA00004498"/>
    </source>
</evidence>
<evidence type="ECO:0000256" key="3">
    <source>
        <dbReference type="ARBA" id="ARBA00022525"/>
    </source>
</evidence>
<organism evidence="13 14">
    <name type="scientific">Periophthalmus magnuspinnatus</name>
    <dbReference type="NCBI Taxonomy" id="409849"/>
    <lineage>
        <taxon>Eukaryota</taxon>
        <taxon>Metazoa</taxon>
        <taxon>Chordata</taxon>
        <taxon>Craniata</taxon>
        <taxon>Vertebrata</taxon>
        <taxon>Euteleostomi</taxon>
        <taxon>Actinopterygii</taxon>
        <taxon>Neopterygii</taxon>
        <taxon>Teleostei</taxon>
        <taxon>Neoteleostei</taxon>
        <taxon>Acanthomorphata</taxon>
        <taxon>Gobiaria</taxon>
        <taxon>Gobiiformes</taxon>
        <taxon>Gobioidei</taxon>
        <taxon>Gobiidae</taxon>
        <taxon>Oxudercinae</taxon>
        <taxon>Periophthalmus</taxon>
    </lineage>
</organism>
<dbReference type="FunFam" id="2.10.25.10:FF:000038">
    <property type="entry name" value="Fibrillin 2"/>
    <property type="match status" value="1"/>
</dbReference>
<dbReference type="Pfam" id="PF22914">
    <property type="entry name" value="Fibulin_C"/>
    <property type="match status" value="1"/>
</dbReference>
<evidence type="ECO:0000256" key="10">
    <source>
        <dbReference type="ARBA" id="ARBA00023180"/>
    </source>
</evidence>
<dbReference type="Ensembl" id="ENSPMGT00000031652.1">
    <property type="protein sequence ID" value="ENSPMGP00000029733.1"/>
    <property type="gene ID" value="ENSPMGG00000023930.1"/>
</dbReference>
<dbReference type="FunFam" id="2.10.25.10:FF:000139">
    <property type="entry name" value="Fibulin-1"/>
    <property type="match status" value="1"/>
</dbReference>
<evidence type="ECO:0000256" key="8">
    <source>
        <dbReference type="ARBA" id="ARBA00022837"/>
    </source>
</evidence>
<keyword evidence="14" id="KW-1185">Reference proteome</keyword>
<evidence type="ECO:0000256" key="9">
    <source>
        <dbReference type="ARBA" id="ARBA00023157"/>
    </source>
</evidence>
<dbReference type="InterPro" id="IPR000152">
    <property type="entry name" value="EGF-type_Asp/Asn_hydroxyl_site"/>
</dbReference>
<dbReference type="GO" id="GO:0030855">
    <property type="term" value="P:epithelial cell differentiation"/>
    <property type="evidence" value="ECO:0007669"/>
    <property type="project" value="UniProtKB-ARBA"/>
</dbReference>
<keyword evidence="4" id="KW-0272">Extracellular matrix</keyword>
<keyword evidence="10" id="KW-0325">Glycoprotein</keyword>
<sequence>SDVNECLTGNHNCIFGLFCINTEGSFRCQRETGCGTGYELTDNNRCQDIDECVLGSHNCGPEFSCTNTAGSFRCRPKETCAPGHVQDAIGNCIDINECVVYTSPCPPGQTCINSPGSFTCRRNTITCGRGYHLTEDGARCEGTDVTHVPGGVCGGHGCVNLIGSYRCECRVGYVFNSISKLCDDINECRHYPGTLCAHKCENTDGSYRCSCTSGFKLASDARSCEDVNECETNPCGQECANVYGSYQCYCRRGYQDIDECALPTGGHVCSYRCANAPGSFYCTCPTAGYTLAPNGRSCQDIDECATGGHTCSASQSCFNVQGGFRCLSFECPVNFRQAAPGRCERVTCEFTRSPASCSLLPLRISHYNLTFPADTPVPADVFRMGPSNSVPGDQMDISIASGDEEGYFEVQPQTHGGVISLRRAPAGPRDFLLTVEMRLVRYGRSHLYMAKIAVFVTPEIKNTFTFQSCSKM</sequence>
<evidence type="ECO:0000256" key="11">
    <source>
        <dbReference type="PROSITE-ProRule" id="PRU00076"/>
    </source>
</evidence>
<dbReference type="PROSITE" id="PS00010">
    <property type="entry name" value="ASX_HYDROXYL"/>
    <property type="match status" value="2"/>
</dbReference>
<dbReference type="InterPro" id="IPR000742">
    <property type="entry name" value="EGF"/>
</dbReference>
<feature type="domain" description="EGF-like" evidence="12">
    <location>
        <begin position="184"/>
        <end position="225"/>
    </location>
</feature>
<comment type="subcellular location">
    <subcellularLocation>
        <location evidence="1">Secreted</location>
        <location evidence="1">Extracellular space</location>
        <location evidence="1">Extracellular matrix</location>
    </subcellularLocation>
</comment>
<dbReference type="PANTHER" id="PTHR24039:SF33">
    <property type="entry name" value="EGF-CONTAINING FIBULIN-LIKE EXTRACELLULAR MATRIX PROTEIN 1"/>
    <property type="match status" value="1"/>
</dbReference>
<evidence type="ECO:0000256" key="4">
    <source>
        <dbReference type="ARBA" id="ARBA00022530"/>
    </source>
</evidence>
<dbReference type="PROSITE" id="PS50026">
    <property type="entry name" value="EGF_3"/>
    <property type="match status" value="2"/>
</dbReference>
<evidence type="ECO:0000313" key="14">
    <source>
        <dbReference type="Proteomes" id="UP000261520"/>
    </source>
</evidence>
<evidence type="ECO:0000256" key="5">
    <source>
        <dbReference type="ARBA" id="ARBA00022536"/>
    </source>
</evidence>
<dbReference type="PROSITE" id="PS01187">
    <property type="entry name" value="EGF_CA"/>
    <property type="match status" value="3"/>
</dbReference>
<dbReference type="SMART" id="SM00181">
    <property type="entry name" value="EGF"/>
    <property type="match status" value="8"/>
</dbReference>
<keyword evidence="6" id="KW-0732">Signal</keyword>
<dbReference type="Gene3D" id="2.10.25.10">
    <property type="entry name" value="Laminin"/>
    <property type="match status" value="8"/>
</dbReference>
<dbReference type="Proteomes" id="UP000261520">
    <property type="component" value="Unplaced"/>
</dbReference>
<keyword evidence="3" id="KW-0964">Secreted</keyword>
<dbReference type="SUPFAM" id="SSF57184">
    <property type="entry name" value="Growth factor receptor domain"/>
    <property type="match status" value="2"/>
</dbReference>
<name>A0A3B4BIL2_9GOBI</name>
<proteinExistence type="inferred from homology"/>
<accession>A0A3B4BIL2</accession>
<dbReference type="InterPro" id="IPR055088">
    <property type="entry name" value="Fibulin_C"/>
</dbReference>
<dbReference type="InterPro" id="IPR049883">
    <property type="entry name" value="NOTCH1_EGF-like"/>
</dbReference>
<dbReference type="PROSITE" id="PS01186">
    <property type="entry name" value="EGF_2"/>
    <property type="match status" value="2"/>
</dbReference>
<dbReference type="Pfam" id="PF07645">
    <property type="entry name" value="EGF_CA"/>
    <property type="match status" value="4"/>
</dbReference>
<reference evidence="13" key="2">
    <citation type="submission" date="2025-09" db="UniProtKB">
        <authorList>
            <consortium name="Ensembl"/>
        </authorList>
    </citation>
    <scope>IDENTIFICATION</scope>
</reference>
<evidence type="ECO:0000259" key="12">
    <source>
        <dbReference type="PROSITE" id="PS50026"/>
    </source>
</evidence>
<dbReference type="SUPFAM" id="SSF57196">
    <property type="entry name" value="EGF/Laminin"/>
    <property type="match status" value="1"/>
</dbReference>
<keyword evidence="9" id="KW-1015">Disulfide bond</keyword>
<keyword evidence="8" id="KW-0106">Calcium</keyword>